<name>A0ABV8RC59_9SPHN</name>
<gene>
    <name evidence="2" type="ORF">ACFOWX_00860</name>
</gene>
<evidence type="ECO:0000313" key="2">
    <source>
        <dbReference type="EMBL" id="MFC4290964.1"/>
    </source>
</evidence>
<proteinExistence type="predicted"/>
<dbReference type="Proteomes" id="UP001595887">
    <property type="component" value="Unassembled WGS sequence"/>
</dbReference>
<sequence>MMFQFRIFGFMAAAAVSLIALGGGARASEPTLPAGWTKQENDTNIQYSNADGSSLVLHGLSTDTNVTILSAASTLDKPNACEGLTAQPVQKSARGVEKISLLTGTIKCAVYIGKGDGPTKMVLAIYKTDAAALRIAEAITNGWAQPGAQSASAAGSGGAETAVSDAQLAAYLARVPVSRRPVAVATRSSGVYGNFSIAVYLFFANGYAANCSDWDPVILEPTPESLGRAREDCDVKRWRKTSDGALQVIASDGTWDGSGFADDVTKFRKGERLDASFGNIQSFGISGAAFSSGTISGGDLAFRSDGQFASGRWRTTNFAGADIVANNSEERAPRIGRYYLDGHLIAVSAADGSISAMFVTGIRKGDIVSHIYLGGTHYWQSDD</sequence>
<organism evidence="2 3">
    <name type="scientific">Sphingorhabdus arenilitoris</name>
    <dbReference type="NCBI Taxonomy" id="1490041"/>
    <lineage>
        <taxon>Bacteria</taxon>
        <taxon>Pseudomonadati</taxon>
        <taxon>Pseudomonadota</taxon>
        <taxon>Alphaproteobacteria</taxon>
        <taxon>Sphingomonadales</taxon>
        <taxon>Sphingomonadaceae</taxon>
        <taxon>Sphingorhabdus</taxon>
    </lineage>
</organism>
<dbReference type="RefSeq" id="WP_381420565.1">
    <property type="nucleotide sequence ID" value="NZ_JBHSDH010000006.1"/>
</dbReference>
<reference evidence="3" key="1">
    <citation type="journal article" date="2019" name="Int. J. Syst. Evol. Microbiol.">
        <title>The Global Catalogue of Microorganisms (GCM) 10K type strain sequencing project: providing services to taxonomists for standard genome sequencing and annotation.</title>
        <authorList>
            <consortium name="The Broad Institute Genomics Platform"/>
            <consortium name="The Broad Institute Genome Sequencing Center for Infectious Disease"/>
            <person name="Wu L."/>
            <person name="Ma J."/>
        </authorList>
    </citation>
    <scope>NUCLEOTIDE SEQUENCE [LARGE SCALE GENOMIC DNA]</scope>
    <source>
        <strain evidence="3">CECT 8531</strain>
    </source>
</reference>
<dbReference type="EMBL" id="JBHSDH010000006">
    <property type="protein sequence ID" value="MFC4290964.1"/>
    <property type="molecule type" value="Genomic_DNA"/>
</dbReference>
<evidence type="ECO:0000256" key="1">
    <source>
        <dbReference type="SAM" id="SignalP"/>
    </source>
</evidence>
<feature type="chain" id="PRO_5045141452" evidence="1">
    <location>
        <begin position="28"/>
        <end position="383"/>
    </location>
</feature>
<comment type="caution">
    <text evidence="2">The sequence shown here is derived from an EMBL/GenBank/DDBJ whole genome shotgun (WGS) entry which is preliminary data.</text>
</comment>
<feature type="signal peptide" evidence="1">
    <location>
        <begin position="1"/>
        <end position="27"/>
    </location>
</feature>
<keyword evidence="3" id="KW-1185">Reference proteome</keyword>
<evidence type="ECO:0000313" key="3">
    <source>
        <dbReference type="Proteomes" id="UP001595887"/>
    </source>
</evidence>
<accession>A0ABV8RC59</accession>
<keyword evidence="1" id="KW-0732">Signal</keyword>
<protein>
    <submittedName>
        <fullName evidence="2">Uncharacterized protein</fullName>
    </submittedName>
</protein>